<keyword evidence="2 3" id="KW-0040">ANK repeat</keyword>
<feature type="repeat" description="ANK" evidence="3">
    <location>
        <begin position="325"/>
        <end position="357"/>
    </location>
</feature>
<feature type="repeat" description="ANK" evidence="3">
    <location>
        <begin position="47"/>
        <end position="79"/>
    </location>
</feature>
<proteinExistence type="predicted"/>
<dbReference type="SMART" id="SM00248">
    <property type="entry name" value="ANK"/>
    <property type="match status" value="11"/>
</dbReference>
<keyword evidence="1" id="KW-0677">Repeat</keyword>
<name>A0AA35RL25_GEOBA</name>
<dbReference type="PROSITE" id="PS50088">
    <property type="entry name" value="ANK_REPEAT"/>
    <property type="match status" value="5"/>
</dbReference>
<evidence type="ECO:0000256" key="3">
    <source>
        <dbReference type="PROSITE-ProRule" id="PRU00023"/>
    </source>
</evidence>
<feature type="repeat" description="ANK" evidence="3">
    <location>
        <begin position="150"/>
        <end position="173"/>
    </location>
</feature>
<evidence type="ECO:0000256" key="1">
    <source>
        <dbReference type="ARBA" id="ARBA00022737"/>
    </source>
</evidence>
<accession>A0AA35RL25</accession>
<evidence type="ECO:0000313" key="4">
    <source>
        <dbReference type="EMBL" id="CAI8013012.1"/>
    </source>
</evidence>
<dbReference type="InterPro" id="IPR036770">
    <property type="entry name" value="Ankyrin_rpt-contain_sf"/>
</dbReference>
<dbReference type="PRINTS" id="PR01415">
    <property type="entry name" value="ANKYRIN"/>
</dbReference>
<organism evidence="4 5">
    <name type="scientific">Geodia barretti</name>
    <name type="common">Barrett's horny sponge</name>
    <dbReference type="NCBI Taxonomy" id="519541"/>
    <lineage>
        <taxon>Eukaryota</taxon>
        <taxon>Metazoa</taxon>
        <taxon>Porifera</taxon>
        <taxon>Demospongiae</taxon>
        <taxon>Heteroscleromorpha</taxon>
        <taxon>Tetractinellida</taxon>
        <taxon>Astrophorina</taxon>
        <taxon>Geodiidae</taxon>
        <taxon>Geodia</taxon>
    </lineage>
</organism>
<reference evidence="4" key="1">
    <citation type="submission" date="2023-03" db="EMBL/GenBank/DDBJ databases">
        <authorList>
            <person name="Steffen K."/>
            <person name="Cardenas P."/>
        </authorList>
    </citation>
    <scope>NUCLEOTIDE SEQUENCE</scope>
</reference>
<dbReference type="Gene3D" id="1.25.40.20">
    <property type="entry name" value="Ankyrin repeat-containing domain"/>
    <property type="match status" value="4"/>
</dbReference>
<sequence>MEALQLEEELLPVGTTPVHIAVNSGQIGALRNLLDGDRSLVDQPDQFGHSPLDKALKNCRLEAASVLIQYGANLNTPYGTDPQQTLAQVLISNPAFVSLLHSVLASNTALDLNLSSLIPPLAYDGSVDMLEAVLSRPNVNVDYRDHLKCTGLHYASSRGLLKVVRLLLASGANRLLKTLVGITALHLACSAGHLQVVAAILEENLGSVSQKDLLASKNSALDTPIVCAFRHYHLEVVQYILSSHIEQLDLEEMLPNGHRLPGFCFYHRYWTSPSLIRSPYLYSTLPCLSVEESQWALHESVHTDNPGGVREALEYGASVECLDYMLQTPLMLAAKLGSVDVCKCLVENGADPNVVDLSGKTALVYAYEHGKHEVVEYLLSQPTCTCHCLDPLSLISPIATVDMLAVLVSYLEERKASESASSSGDWFAWLALAVPTAPISLFQALVNAVAPTDWLQQMCSNIGASVSNTAEPQVTHRVAKHPVLPAYVQEDIVGDSHKPRPKLVRSFSRPRKWYFARAPPSTAKEWKFKTIPQPKKPPMTPGKHRVMVYKYRVSPPNKPILPLGEDRCMLGRARVSWQEPSSLIHSAALHNLDVFKFILASCDDTELQEKVLLLRDEAGRTALELALRQFPVISDACSSLGLRETGGLDEYLTREFPLPESLLFEEALLHYVCVGKQVLSSQNDKVYESPLQAWPLWYLQLQVNAFCLNIESGFFQLTDLEDRKRLLDLLLVNQYFPAGWSGDERECPPPLFAAVQHSSSWAIEPLLSHGADPATHHRGRLSIEVAAKHGQVETVQRLLERGLDSFLALSDRQQLFSSLSSSLECLIRCGLIEGAVNLLQGLSLGQYLWSSAHAPAFLFTLLRLGLKARRYTK</sequence>
<evidence type="ECO:0000313" key="5">
    <source>
        <dbReference type="Proteomes" id="UP001174909"/>
    </source>
</evidence>
<evidence type="ECO:0000256" key="2">
    <source>
        <dbReference type="ARBA" id="ARBA00023043"/>
    </source>
</evidence>
<keyword evidence="5" id="KW-1185">Reference proteome</keyword>
<dbReference type="SUPFAM" id="SSF48403">
    <property type="entry name" value="Ankyrin repeat"/>
    <property type="match status" value="3"/>
</dbReference>
<dbReference type="EMBL" id="CASHTH010001228">
    <property type="protein sequence ID" value="CAI8013012.1"/>
    <property type="molecule type" value="Genomic_DNA"/>
</dbReference>
<dbReference type="InterPro" id="IPR002110">
    <property type="entry name" value="Ankyrin_rpt"/>
</dbReference>
<dbReference type="Proteomes" id="UP001174909">
    <property type="component" value="Unassembled WGS sequence"/>
</dbReference>
<comment type="caution">
    <text evidence="4">The sequence shown here is derived from an EMBL/GenBank/DDBJ whole genome shotgun (WGS) entry which is preliminary data.</text>
</comment>
<feature type="repeat" description="ANK" evidence="3">
    <location>
        <begin position="778"/>
        <end position="804"/>
    </location>
</feature>
<dbReference type="Pfam" id="PF12796">
    <property type="entry name" value="Ank_2"/>
    <property type="match status" value="3"/>
</dbReference>
<dbReference type="PROSITE" id="PS50297">
    <property type="entry name" value="ANK_REP_REGION"/>
    <property type="match status" value="5"/>
</dbReference>
<dbReference type="AlphaFoldDB" id="A0AA35RL25"/>
<protein>
    <submittedName>
        <fullName evidence="4">Ankyrin-3</fullName>
    </submittedName>
</protein>
<feature type="repeat" description="ANK" evidence="3">
    <location>
        <begin position="180"/>
        <end position="213"/>
    </location>
</feature>
<dbReference type="PANTHER" id="PTHR24198">
    <property type="entry name" value="ANKYRIN REPEAT AND PROTEIN KINASE DOMAIN-CONTAINING PROTEIN"/>
    <property type="match status" value="1"/>
</dbReference>
<dbReference type="PANTHER" id="PTHR24198:SF165">
    <property type="entry name" value="ANKYRIN REPEAT-CONTAINING PROTEIN-RELATED"/>
    <property type="match status" value="1"/>
</dbReference>
<gene>
    <name evidence="4" type="ORF">GBAR_LOCUS8298</name>
</gene>